<evidence type="ECO:0000313" key="2">
    <source>
        <dbReference type="Proteomes" id="UP000717696"/>
    </source>
</evidence>
<dbReference type="PANTHER" id="PTHR24148:SF73">
    <property type="entry name" value="HET DOMAIN PROTEIN (AFU_ORTHOLOGUE AFUA_8G01020)"/>
    <property type="match status" value="1"/>
</dbReference>
<name>A0A9P9E3E9_9HYPO</name>
<evidence type="ECO:0000313" key="1">
    <source>
        <dbReference type="EMBL" id="KAH7131634.1"/>
    </source>
</evidence>
<proteinExistence type="predicted"/>
<reference evidence="1" key="1">
    <citation type="journal article" date="2021" name="Nat. Commun.">
        <title>Genetic determinants of endophytism in the Arabidopsis root mycobiome.</title>
        <authorList>
            <person name="Mesny F."/>
            <person name="Miyauchi S."/>
            <person name="Thiergart T."/>
            <person name="Pickel B."/>
            <person name="Atanasova L."/>
            <person name="Karlsson M."/>
            <person name="Huettel B."/>
            <person name="Barry K.W."/>
            <person name="Haridas S."/>
            <person name="Chen C."/>
            <person name="Bauer D."/>
            <person name="Andreopoulos W."/>
            <person name="Pangilinan J."/>
            <person name="LaButti K."/>
            <person name="Riley R."/>
            <person name="Lipzen A."/>
            <person name="Clum A."/>
            <person name="Drula E."/>
            <person name="Henrissat B."/>
            <person name="Kohler A."/>
            <person name="Grigoriev I.V."/>
            <person name="Martin F.M."/>
            <person name="Hacquard S."/>
        </authorList>
    </citation>
    <scope>NUCLEOTIDE SEQUENCE</scope>
    <source>
        <strain evidence="1">MPI-CAGE-AT-0021</strain>
    </source>
</reference>
<gene>
    <name evidence="1" type="ORF">B0J13DRAFT_642456</name>
</gene>
<dbReference type="Proteomes" id="UP000717696">
    <property type="component" value="Unassembled WGS sequence"/>
</dbReference>
<keyword evidence="2" id="KW-1185">Reference proteome</keyword>
<organism evidence="1 2">
    <name type="scientific">Dactylonectria estremocensis</name>
    <dbReference type="NCBI Taxonomy" id="1079267"/>
    <lineage>
        <taxon>Eukaryota</taxon>
        <taxon>Fungi</taxon>
        <taxon>Dikarya</taxon>
        <taxon>Ascomycota</taxon>
        <taxon>Pezizomycotina</taxon>
        <taxon>Sordariomycetes</taxon>
        <taxon>Hypocreomycetidae</taxon>
        <taxon>Hypocreales</taxon>
        <taxon>Nectriaceae</taxon>
        <taxon>Dactylonectria</taxon>
    </lineage>
</organism>
<dbReference type="OrthoDB" id="2157530at2759"/>
<accession>A0A9P9E3E9</accession>
<dbReference type="PANTHER" id="PTHR24148">
    <property type="entry name" value="ANKYRIN REPEAT DOMAIN-CONTAINING PROTEIN 39 HOMOLOG-RELATED"/>
    <property type="match status" value="1"/>
</dbReference>
<sequence length="311" mass="34600">MDWGDRIEHGSLFLRLMDARRLSLVPPPVISYGLRQTTIGPRRLQGKSDLLSLLEISRNCSCKDARDKVYAIMGLLQQQAVLPLRADYSPHTTAGWVFLQVAAWHIATTGSLEILAQVDGTSAMNMPSWVPDWIRKSPTSLPVQLEVIEGVESPRLLSADGALLFPTAILNYPLSCVLEVTGRRCGTVWTDTRIFGKALTLTSSIEGVNVDRVGNFVAPISHPRTNGCHWLHKPSKNHGTQGCSSRLDFWRCILSAYSKAKCSSDYTASYADLQADIPPSFGGFCWNCFERDKIYGEMTRMAPRSEVHSWQ</sequence>
<protein>
    <submittedName>
        <fullName evidence="1">Uncharacterized protein</fullName>
    </submittedName>
</protein>
<comment type="caution">
    <text evidence="1">The sequence shown here is derived from an EMBL/GenBank/DDBJ whole genome shotgun (WGS) entry which is preliminary data.</text>
</comment>
<dbReference type="AlphaFoldDB" id="A0A9P9E3E9"/>
<dbReference type="InterPro" id="IPR052895">
    <property type="entry name" value="HetReg/Transcr_Mod"/>
</dbReference>
<dbReference type="EMBL" id="JAGMUU010000019">
    <property type="protein sequence ID" value="KAH7131634.1"/>
    <property type="molecule type" value="Genomic_DNA"/>
</dbReference>